<dbReference type="PANTHER" id="PTHR10050">
    <property type="entry name" value="DOLICHYL-PHOSPHATE-MANNOSE--PROTEIN MANNOSYLTRANSFERASE"/>
    <property type="match status" value="1"/>
</dbReference>
<dbReference type="Pfam" id="PF16192">
    <property type="entry name" value="PMT_4TMC"/>
    <property type="match status" value="1"/>
</dbReference>
<gene>
    <name evidence="13" type="ORF">RMCC_0413</name>
</gene>
<evidence type="ECO:0000256" key="7">
    <source>
        <dbReference type="ARBA" id="ARBA00022989"/>
    </source>
</evidence>
<feature type="domain" description="ArnT-like N-terminal" evidence="11">
    <location>
        <begin position="101"/>
        <end position="290"/>
    </location>
</feature>
<proteinExistence type="inferred from homology"/>
<dbReference type="STRING" id="228230.RMCC_0413"/>
<dbReference type="Pfam" id="PF02366">
    <property type="entry name" value="PMT"/>
    <property type="match status" value="1"/>
</dbReference>
<sequence>MMTAPHTVQPERAVPVISPGPLVPVPDFGPTDRLQGWVMTVIIGALAALTRFLRLGSPTDAGTPIFDEKHYAPQAWQMLSNHGVEDNPGYGLVVHPPVSKQLMSIGEWIFGYNGLGWRFSAAVCGVIIVVLTARIVRRITRSTLIGGIAGLLLIADGVSFVSSRTALIDVFLVLFVVAAFGALIVDRDDVRSRMHVALMEGRIAQTPWGPRLGVRWWRFGAGVLLGLACATKWSGLYFIAFFGVMTLAFDVVARRQYRVPRPWLGTLRRDAGPAVYALGLIPFLVYLASYAPWFASETAVDRHEEGRSIGLDSWMPDALRSLWHYTYQAYHFHSTLTNAAGNHHPWESKPWTWPMSLRPVLYAIDQQNVPGCGAQSCVKAVMLVGTPAMWFIAVPVLGWACWRAFVRRDWRYAVVLVGYFAGFLPWFADIDRQMYFFYATTMAPFLIMAIALILGDVLYQPNQNPERRTLGLIAVSCYVALVITNFAWMYPILTGLPISQATWNMQIWLPSWR</sequence>
<feature type="transmembrane region" description="Helical" evidence="10">
    <location>
        <begin position="470"/>
        <end position="490"/>
    </location>
</feature>
<organism evidence="13 14">
    <name type="scientific">Mycolicibacterium canariasense</name>
    <name type="common">Mycobacterium canariasense</name>
    <dbReference type="NCBI Taxonomy" id="228230"/>
    <lineage>
        <taxon>Bacteria</taxon>
        <taxon>Bacillati</taxon>
        <taxon>Actinomycetota</taxon>
        <taxon>Actinomycetes</taxon>
        <taxon>Mycobacteriales</taxon>
        <taxon>Mycobacteriaceae</taxon>
        <taxon>Mycolicibacterium</taxon>
    </lineage>
</organism>
<keyword evidence="5 10" id="KW-0808">Transferase</keyword>
<reference evidence="14" key="2">
    <citation type="submission" date="2016-02" db="EMBL/GenBank/DDBJ databases">
        <title>Draft genome sequence of five rapidly growing Mycobacterium species.</title>
        <authorList>
            <person name="Katahira K."/>
            <person name="Gotou Y."/>
            <person name="Iida K."/>
            <person name="Ogura Y."/>
            <person name="Hayashi T."/>
        </authorList>
    </citation>
    <scope>NUCLEOTIDE SEQUENCE [LARGE SCALE GENOMIC DNA]</scope>
    <source>
        <strain evidence="14">JCM15298</strain>
    </source>
</reference>
<feature type="transmembrane region" description="Helical" evidence="10">
    <location>
        <begin position="236"/>
        <end position="253"/>
    </location>
</feature>
<evidence type="ECO:0000259" key="11">
    <source>
        <dbReference type="Pfam" id="PF02366"/>
    </source>
</evidence>
<feature type="transmembrane region" description="Helical" evidence="10">
    <location>
        <begin position="434"/>
        <end position="458"/>
    </location>
</feature>
<dbReference type="GO" id="GO:0012505">
    <property type="term" value="C:endomembrane system"/>
    <property type="evidence" value="ECO:0007669"/>
    <property type="project" value="UniProtKB-SubCell"/>
</dbReference>
<keyword evidence="14" id="KW-1185">Reference proteome</keyword>
<evidence type="ECO:0000256" key="8">
    <source>
        <dbReference type="ARBA" id="ARBA00023136"/>
    </source>
</evidence>
<dbReference type="UniPathway" id="UPA00378"/>
<dbReference type="EMBL" id="BCSY01000011">
    <property type="protein sequence ID" value="GAS93447.1"/>
    <property type="molecule type" value="Genomic_DNA"/>
</dbReference>
<comment type="function">
    <text evidence="10">Protein O-mannosyltransferase that catalyzes the transfer of a single mannose residue from a polyprenol phospho-mannosyl lipidic donor to the hydroxyl group of selected serine and threonine residues in acceptor proteins.</text>
</comment>
<dbReference type="InterPro" id="IPR027005">
    <property type="entry name" value="PMT-like"/>
</dbReference>
<evidence type="ECO:0000256" key="2">
    <source>
        <dbReference type="ARBA" id="ARBA00004922"/>
    </source>
</evidence>
<evidence type="ECO:0000256" key="9">
    <source>
        <dbReference type="ARBA" id="ARBA00093617"/>
    </source>
</evidence>
<dbReference type="GO" id="GO:0004169">
    <property type="term" value="F:dolichyl-phosphate-mannose-protein mannosyltransferase activity"/>
    <property type="evidence" value="ECO:0007669"/>
    <property type="project" value="UniProtKB-UniRule"/>
</dbReference>
<reference evidence="14" key="1">
    <citation type="journal article" date="2016" name="Genome Announc.">
        <title>Draft Genome Sequences of Five Rapidly Growing Mycobacterium Species, M. thermoresistibile, M. fortuitum subsp. acetamidolyticum, M. canariasense, M. brisbanense, and M. novocastrense.</title>
        <authorList>
            <person name="Katahira K."/>
            <person name="Ogura Y."/>
            <person name="Gotoh Y."/>
            <person name="Hayashi T."/>
        </authorList>
    </citation>
    <scope>NUCLEOTIDE SEQUENCE [LARGE SCALE GENOMIC DNA]</scope>
    <source>
        <strain evidence="14">JCM15298</strain>
    </source>
</reference>
<evidence type="ECO:0000256" key="6">
    <source>
        <dbReference type="ARBA" id="ARBA00022692"/>
    </source>
</evidence>
<dbReference type="AlphaFoldDB" id="A0A100W866"/>
<dbReference type="PANTHER" id="PTHR10050:SF46">
    <property type="entry name" value="PROTEIN O-MANNOSYL-TRANSFERASE 2"/>
    <property type="match status" value="1"/>
</dbReference>
<accession>A0A100W866</accession>
<feature type="transmembrane region" description="Helical" evidence="10">
    <location>
        <begin position="143"/>
        <end position="161"/>
    </location>
</feature>
<feature type="transmembrane region" description="Helical" evidence="10">
    <location>
        <begin position="115"/>
        <end position="136"/>
    </location>
</feature>
<evidence type="ECO:0000259" key="12">
    <source>
        <dbReference type="Pfam" id="PF16192"/>
    </source>
</evidence>
<evidence type="ECO:0000256" key="4">
    <source>
        <dbReference type="ARBA" id="ARBA00022676"/>
    </source>
</evidence>
<keyword evidence="6 10" id="KW-0812">Transmembrane</keyword>
<evidence type="ECO:0000313" key="14">
    <source>
        <dbReference type="Proteomes" id="UP000069443"/>
    </source>
</evidence>
<comment type="subcellular location">
    <subcellularLocation>
        <location evidence="10">Cell membrane</location>
    </subcellularLocation>
    <subcellularLocation>
        <location evidence="1">Endomembrane system</location>
        <topology evidence="1">Multi-pass membrane protein</topology>
    </subcellularLocation>
</comment>
<comment type="caution">
    <text evidence="13">The sequence shown here is derived from an EMBL/GenBank/DDBJ whole genome shotgun (WGS) entry which is preliminary data.</text>
</comment>
<protein>
    <recommendedName>
        <fullName evidence="9 10">Polyprenol-phosphate-mannose--protein mannosyltransferase</fullName>
        <ecNumber evidence="10">2.4.1.-</ecNumber>
    </recommendedName>
</protein>
<evidence type="ECO:0000256" key="10">
    <source>
        <dbReference type="RuleBase" id="RU367007"/>
    </source>
</evidence>
<name>A0A100W866_MYCCR</name>
<feature type="transmembrane region" description="Helical" evidence="10">
    <location>
        <begin position="274"/>
        <end position="295"/>
    </location>
</feature>
<feature type="transmembrane region" description="Helical" evidence="10">
    <location>
        <begin position="388"/>
        <end position="405"/>
    </location>
</feature>
<keyword evidence="8 10" id="KW-0472">Membrane</keyword>
<keyword evidence="10" id="KW-1003">Cell membrane</keyword>
<keyword evidence="4 10" id="KW-0328">Glycosyltransferase</keyword>
<keyword evidence="7 10" id="KW-1133">Transmembrane helix</keyword>
<feature type="domain" description="Protein O-mannosyl-transferase C-terminal four TM" evidence="12">
    <location>
        <begin position="320"/>
        <end position="512"/>
    </location>
</feature>
<comment type="similarity">
    <text evidence="3 10">Belongs to the glycosyltransferase 39 family.</text>
</comment>
<dbReference type="InterPro" id="IPR032421">
    <property type="entry name" value="PMT_4TMC"/>
</dbReference>
<dbReference type="Proteomes" id="UP000069443">
    <property type="component" value="Unassembled WGS sequence"/>
</dbReference>
<dbReference type="GO" id="GO:0005886">
    <property type="term" value="C:plasma membrane"/>
    <property type="evidence" value="ECO:0007669"/>
    <property type="project" value="UniProtKB-SubCell"/>
</dbReference>
<dbReference type="InterPro" id="IPR003342">
    <property type="entry name" value="ArnT-like_N"/>
</dbReference>
<evidence type="ECO:0000256" key="3">
    <source>
        <dbReference type="ARBA" id="ARBA00007222"/>
    </source>
</evidence>
<evidence type="ECO:0000256" key="1">
    <source>
        <dbReference type="ARBA" id="ARBA00004127"/>
    </source>
</evidence>
<evidence type="ECO:0000313" key="13">
    <source>
        <dbReference type="EMBL" id="GAS93447.1"/>
    </source>
</evidence>
<feature type="transmembrane region" description="Helical" evidence="10">
    <location>
        <begin position="167"/>
        <end position="185"/>
    </location>
</feature>
<evidence type="ECO:0000256" key="5">
    <source>
        <dbReference type="ARBA" id="ARBA00022679"/>
    </source>
</evidence>
<dbReference type="EC" id="2.4.1.-" evidence="10"/>
<feature type="transmembrane region" description="Helical" evidence="10">
    <location>
        <begin position="212"/>
        <end position="230"/>
    </location>
</feature>
<comment type="pathway">
    <text evidence="2 10">Protein modification; protein glycosylation.</text>
</comment>
<feature type="transmembrane region" description="Helical" evidence="10">
    <location>
        <begin position="412"/>
        <end position="428"/>
    </location>
</feature>